<dbReference type="GO" id="GO:0003677">
    <property type="term" value="F:DNA binding"/>
    <property type="evidence" value="ECO:0007669"/>
    <property type="project" value="InterPro"/>
</dbReference>
<gene>
    <name evidence="1" type="primary">holC</name>
    <name evidence="1" type="ORF">MCNOR_2508</name>
</gene>
<dbReference type="InterPro" id="IPR036768">
    <property type="entry name" value="PolIII_chi_sf"/>
</dbReference>
<keyword evidence="1" id="KW-0548">Nucleotidyltransferase</keyword>
<dbReference type="GO" id="GO:0006260">
    <property type="term" value="P:DNA replication"/>
    <property type="evidence" value="ECO:0007669"/>
    <property type="project" value="InterPro"/>
</dbReference>
<dbReference type="AlphaFoldDB" id="A0AA35UJ79"/>
<dbReference type="Pfam" id="PF04364">
    <property type="entry name" value="DNA_pol3_chi"/>
    <property type="match status" value="1"/>
</dbReference>
<dbReference type="Proteomes" id="UP001158598">
    <property type="component" value="Chromosome"/>
</dbReference>
<proteinExistence type="predicted"/>
<dbReference type="GO" id="GO:0032298">
    <property type="term" value="P:positive regulation of DNA-templated DNA replication initiation"/>
    <property type="evidence" value="ECO:0007669"/>
    <property type="project" value="TreeGrafter"/>
</dbReference>
<dbReference type="InterPro" id="IPR007459">
    <property type="entry name" value="DNA_pol3_chi"/>
</dbReference>
<dbReference type="EMBL" id="OX458332">
    <property type="protein sequence ID" value="CAI8851588.1"/>
    <property type="molecule type" value="Genomic_DNA"/>
</dbReference>
<dbReference type="EC" id="2.7.7.7" evidence="1"/>
<sequence>MTRVDFYLLPAGESLLSYACRLTEKAYRQGHTVFLVTDTDDEAAQLDDMLWTFRQGSFVPHRAVTGHTAAGPCPVAVGREPPVGFDDVMINLGSAVPEAFRRFRRVIELVGPDDAARALKREHFRHYRSEGLSPTMVDLEAEASPFRRVGYH</sequence>
<organism evidence="1 2">
    <name type="scientific">Methylococcus capsulatus</name>
    <dbReference type="NCBI Taxonomy" id="414"/>
    <lineage>
        <taxon>Bacteria</taxon>
        <taxon>Pseudomonadati</taxon>
        <taxon>Pseudomonadota</taxon>
        <taxon>Gammaproteobacteria</taxon>
        <taxon>Methylococcales</taxon>
        <taxon>Methylococcaceae</taxon>
        <taxon>Methylococcus</taxon>
    </lineage>
</organism>
<keyword evidence="1" id="KW-0808">Transferase</keyword>
<dbReference type="PANTHER" id="PTHR38767">
    <property type="entry name" value="DNA POLYMERASE III SUBUNIT CHI"/>
    <property type="match status" value="1"/>
</dbReference>
<dbReference type="GO" id="GO:0003887">
    <property type="term" value="F:DNA-directed DNA polymerase activity"/>
    <property type="evidence" value="ECO:0007669"/>
    <property type="project" value="UniProtKB-EC"/>
</dbReference>
<name>A0AA35UJ79_METCP</name>
<evidence type="ECO:0000313" key="1">
    <source>
        <dbReference type="EMBL" id="CAI8851588.1"/>
    </source>
</evidence>
<accession>A0AA35UJ79</accession>
<evidence type="ECO:0000313" key="2">
    <source>
        <dbReference type="Proteomes" id="UP001158598"/>
    </source>
</evidence>
<dbReference type="RefSeq" id="WP_017366381.1">
    <property type="nucleotide sequence ID" value="NZ_OX458332.1"/>
</dbReference>
<dbReference type="PANTHER" id="PTHR38767:SF1">
    <property type="entry name" value="DNA POLYMERASE III SUBUNIT CHI"/>
    <property type="match status" value="1"/>
</dbReference>
<protein>
    <submittedName>
        <fullName evidence="1">DNA polymerase III subunit chi</fullName>
        <ecNumber evidence="1">2.7.7.7</ecNumber>
    </submittedName>
</protein>
<dbReference type="SUPFAM" id="SSF102400">
    <property type="entry name" value="DNA polymerase III chi subunit"/>
    <property type="match status" value="1"/>
</dbReference>
<reference evidence="1" key="1">
    <citation type="submission" date="2023-03" db="EMBL/GenBank/DDBJ databases">
        <authorList>
            <person name="Pearce D."/>
        </authorList>
    </citation>
    <scope>NUCLEOTIDE SEQUENCE</scope>
    <source>
        <strain evidence="1">Mc</strain>
    </source>
</reference>
<dbReference type="Gene3D" id="3.40.50.10110">
    <property type="entry name" value="DNA polymerase III subunit chi"/>
    <property type="match status" value="1"/>
</dbReference>